<comment type="caution">
    <text evidence="3">The sequence shown here is derived from an EMBL/GenBank/DDBJ whole genome shotgun (WGS) entry which is preliminary data.</text>
</comment>
<sequence length="409" mass="44387">MDTAAELEHEVRELVRARGVDPVRDRARLRELVHEALTDYDDRALRGHVPPLADRLATGKALEDAVGGFGPLQPYLDDPTVEEIWINAPDQVFVARGGSSELTSTILEPGQVRDLVERMLKISGRRLDLSSPFVDAALPGGERLHVAIPDITREHWAVNIRKYLVRASHLDDLVALGSMTPTAARFLAASVAAGLNILVSGATQAGKTTLLNALGGAIPPRERVISCEEVFELRLDHRDTVALQTRQPSLEGTGEVTLRRLVKEALRMRPSRIIVGEVREAESLDMLIALNAGVPGMCTVHANSAREALTKVCTLPLLAGENVTAGFVVPTVAAAVDLVVHLEVDGRGRRRTAEIVAVPGRVENGVVECTDLFHRRDDRLVRAGGFPPHPERFTRLGLDCAALLTEEGL</sequence>
<proteinExistence type="inferred from homology"/>
<dbReference type="InterPro" id="IPR050921">
    <property type="entry name" value="T4SS_GSP_E_ATPase"/>
</dbReference>
<organism evidence="3 4">
    <name type="scientific">Actinotalea lenta</name>
    <dbReference type="NCBI Taxonomy" id="3064654"/>
    <lineage>
        <taxon>Bacteria</taxon>
        <taxon>Bacillati</taxon>
        <taxon>Actinomycetota</taxon>
        <taxon>Actinomycetes</taxon>
        <taxon>Micrococcales</taxon>
        <taxon>Cellulomonadaceae</taxon>
        <taxon>Actinotalea</taxon>
    </lineage>
</organism>
<comment type="similarity">
    <text evidence="1">Belongs to the GSP E family.</text>
</comment>
<evidence type="ECO:0000256" key="1">
    <source>
        <dbReference type="ARBA" id="ARBA00006611"/>
    </source>
</evidence>
<evidence type="ECO:0000259" key="2">
    <source>
        <dbReference type="Pfam" id="PF00437"/>
    </source>
</evidence>
<dbReference type="Gene3D" id="3.40.50.300">
    <property type="entry name" value="P-loop containing nucleotide triphosphate hydrolases"/>
    <property type="match status" value="1"/>
</dbReference>
<dbReference type="Gene3D" id="3.30.450.380">
    <property type="match status" value="1"/>
</dbReference>
<gene>
    <name evidence="3" type="ORF">Q6348_07770</name>
</gene>
<dbReference type="Proteomes" id="UP001232536">
    <property type="component" value="Unassembled WGS sequence"/>
</dbReference>
<name>A0ABT9DA03_9CELL</name>
<reference evidence="3 4" key="1">
    <citation type="submission" date="2023-07" db="EMBL/GenBank/DDBJ databases">
        <title>Description of novel actinomycetes strains, isolated from tidal flat sediment.</title>
        <authorList>
            <person name="Lu C."/>
        </authorList>
    </citation>
    <scope>NUCLEOTIDE SEQUENCE [LARGE SCALE GENOMIC DNA]</scope>
    <source>
        <strain evidence="3 4">SYSU T00b441</strain>
    </source>
</reference>
<accession>A0ABT9DA03</accession>
<dbReference type="CDD" id="cd01130">
    <property type="entry name" value="VirB11-like_ATPase"/>
    <property type="match status" value="1"/>
</dbReference>
<dbReference type="PANTHER" id="PTHR30486">
    <property type="entry name" value="TWITCHING MOTILITY PROTEIN PILT"/>
    <property type="match status" value="1"/>
</dbReference>
<dbReference type="PANTHER" id="PTHR30486:SF6">
    <property type="entry name" value="TYPE IV PILUS RETRACTATION ATPASE PILT"/>
    <property type="match status" value="1"/>
</dbReference>
<feature type="domain" description="Bacterial type II secretion system protein E" evidence="2">
    <location>
        <begin position="69"/>
        <end position="340"/>
    </location>
</feature>
<evidence type="ECO:0000313" key="3">
    <source>
        <dbReference type="EMBL" id="MDO8107094.1"/>
    </source>
</evidence>
<dbReference type="RefSeq" id="WP_304600730.1">
    <property type="nucleotide sequence ID" value="NZ_JAUQYP010000001.1"/>
</dbReference>
<dbReference type="EMBL" id="JAUQYP010000001">
    <property type="protein sequence ID" value="MDO8107094.1"/>
    <property type="molecule type" value="Genomic_DNA"/>
</dbReference>
<protein>
    <submittedName>
        <fullName evidence="3">ATPase, T2SS/T4P/T4SS family</fullName>
    </submittedName>
</protein>
<keyword evidence="4" id="KW-1185">Reference proteome</keyword>
<dbReference type="SUPFAM" id="SSF52540">
    <property type="entry name" value="P-loop containing nucleoside triphosphate hydrolases"/>
    <property type="match status" value="1"/>
</dbReference>
<dbReference type="Pfam" id="PF00437">
    <property type="entry name" value="T2SSE"/>
    <property type="match status" value="1"/>
</dbReference>
<dbReference type="InterPro" id="IPR027417">
    <property type="entry name" value="P-loop_NTPase"/>
</dbReference>
<dbReference type="InterPro" id="IPR001482">
    <property type="entry name" value="T2SS/T4SS_dom"/>
</dbReference>
<evidence type="ECO:0000313" key="4">
    <source>
        <dbReference type="Proteomes" id="UP001232536"/>
    </source>
</evidence>